<keyword evidence="4" id="KW-1185">Reference proteome</keyword>
<evidence type="ECO:0000313" key="3">
    <source>
        <dbReference type="EMBL" id="KAI3945713.1"/>
    </source>
</evidence>
<proteinExistence type="predicted"/>
<accession>A0AAD4XR47</accession>
<dbReference type="InterPro" id="IPR041966">
    <property type="entry name" value="LOTUS-like"/>
</dbReference>
<dbReference type="Gene3D" id="3.30.420.610">
    <property type="entry name" value="LOTUS domain-like"/>
    <property type="match status" value="1"/>
</dbReference>
<name>A0AAD4XR47_9MAGN</name>
<evidence type="ECO:0000259" key="2">
    <source>
        <dbReference type="PROSITE" id="PS51644"/>
    </source>
</evidence>
<reference evidence="3" key="1">
    <citation type="submission" date="2022-04" db="EMBL/GenBank/DDBJ databases">
        <title>A functionally conserved STORR gene fusion in Papaver species that diverged 16.8 million years ago.</title>
        <authorList>
            <person name="Catania T."/>
        </authorList>
    </citation>
    <scope>NUCLEOTIDE SEQUENCE</scope>
    <source>
        <strain evidence="3">S-188037</strain>
    </source>
</reference>
<evidence type="ECO:0000256" key="1">
    <source>
        <dbReference type="SAM" id="MobiDB-lite"/>
    </source>
</evidence>
<gene>
    <name evidence="3" type="ORF">MKW98_022987</name>
</gene>
<dbReference type="CDD" id="cd08824">
    <property type="entry name" value="LOTUS"/>
    <property type="match status" value="2"/>
</dbReference>
<feature type="compositionally biased region" description="Basic and acidic residues" evidence="1">
    <location>
        <begin position="168"/>
        <end position="179"/>
    </location>
</feature>
<feature type="region of interest" description="Disordered" evidence="1">
    <location>
        <begin position="93"/>
        <end position="183"/>
    </location>
</feature>
<evidence type="ECO:0000313" key="4">
    <source>
        <dbReference type="Proteomes" id="UP001202328"/>
    </source>
</evidence>
<organism evidence="3 4">
    <name type="scientific">Papaver atlanticum</name>
    <dbReference type="NCBI Taxonomy" id="357466"/>
    <lineage>
        <taxon>Eukaryota</taxon>
        <taxon>Viridiplantae</taxon>
        <taxon>Streptophyta</taxon>
        <taxon>Embryophyta</taxon>
        <taxon>Tracheophyta</taxon>
        <taxon>Spermatophyta</taxon>
        <taxon>Magnoliopsida</taxon>
        <taxon>Ranunculales</taxon>
        <taxon>Papaveraceae</taxon>
        <taxon>Papaveroideae</taxon>
        <taxon>Papaver</taxon>
    </lineage>
</organism>
<feature type="domain" description="HTH OST-type" evidence="2">
    <location>
        <begin position="14"/>
        <end position="88"/>
    </location>
</feature>
<feature type="compositionally biased region" description="Acidic residues" evidence="1">
    <location>
        <begin position="107"/>
        <end position="120"/>
    </location>
</feature>
<dbReference type="PROSITE" id="PS51644">
    <property type="entry name" value="HTH_OST"/>
    <property type="match status" value="1"/>
</dbReference>
<sequence length="480" mass="53295">MEWGVDFDKSARQMLADCQKLVTEISEKHPERFNMTFIKGLFLQKYGYSLKHQILGHSNLSSLIQTIPGVRVEGTFVVPSGKLSCDFSVEKLGNSDNNDNSNKDIDISDSVENGDDDSVWEELGPVCDTNSSSPGNLPGLSVHGGEKENGDDDSVWEELGPVCNKKSNRNDAKDSEYNRKTNLQLYSNHSTNRLSAIVSSKTSSQGNLPRLSFHEREKEHLNQTERGVDSDKSARQMLMDCQKLVGEVLEKHLEGFSMDCIKHLFFERYGHSLKYQMPGHTELASLMQTIPGVTVEGDFIVPSGPHFDVEKLGNSDNNDNYNNIDTGISGSVGNVNDDSAWEELGPILCNTKSNGNVTEDTDRTRSTILEKPDPDSDFSDAKFSDSEATRKDLQVTLQKKGGNDQEVLASLHTIKKSGQARLKKIQHLGCSINDLRLMDVDIGTDSEPIIRALRRATLVGENVKNERSKVVDSILRTLEK</sequence>
<dbReference type="Proteomes" id="UP001202328">
    <property type="component" value="Unassembled WGS sequence"/>
</dbReference>
<dbReference type="InterPro" id="IPR025605">
    <property type="entry name" value="OST-HTH/LOTUS_dom"/>
</dbReference>
<dbReference type="AlphaFoldDB" id="A0AAD4XR47"/>
<dbReference type="Pfam" id="PF12872">
    <property type="entry name" value="OST-HTH"/>
    <property type="match status" value="1"/>
</dbReference>
<comment type="caution">
    <text evidence="3">The sequence shown here is derived from an EMBL/GenBank/DDBJ whole genome shotgun (WGS) entry which is preliminary data.</text>
</comment>
<protein>
    <recommendedName>
        <fullName evidence="2">HTH OST-type domain-containing protein</fullName>
    </recommendedName>
</protein>
<dbReference type="EMBL" id="JAJJMB010003726">
    <property type="protein sequence ID" value="KAI3945713.1"/>
    <property type="molecule type" value="Genomic_DNA"/>
</dbReference>